<dbReference type="Proteomes" id="UP000824120">
    <property type="component" value="Chromosome 2"/>
</dbReference>
<evidence type="ECO:0000256" key="1">
    <source>
        <dbReference type="SAM" id="Phobius"/>
    </source>
</evidence>
<keyword evidence="3" id="KW-1185">Reference proteome</keyword>
<gene>
    <name evidence="2" type="ORF">H5410_005373</name>
</gene>
<keyword evidence="1" id="KW-0812">Transmembrane</keyword>
<protein>
    <submittedName>
        <fullName evidence="2">Uncharacterized protein</fullName>
    </submittedName>
</protein>
<name>A0A9J6A799_SOLCO</name>
<sequence length="107" mass="12093">MDDENSVFDFDRSGSFCFVSGSKDKCKEGQKFFIVVVGTILPLATSFRDIMFAAEKTIQSRRKMTLSVAYQLKYNGNFIGCHILGEEFKISSIFNEDVSTLNTKPRV</sequence>
<evidence type="ECO:0000313" key="2">
    <source>
        <dbReference type="EMBL" id="KAG5620155.1"/>
    </source>
</evidence>
<organism evidence="2 3">
    <name type="scientific">Solanum commersonii</name>
    <name type="common">Commerson's wild potato</name>
    <name type="synonym">Commerson's nightshade</name>
    <dbReference type="NCBI Taxonomy" id="4109"/>
    <lineage>
        <taxon>Eukaryota</taxon>
        <taxon>Viridiplantae</taxon>
        <taxon>Streptophyta</taxon>
        <taxon>Embryophyta</taxon>
        <taxon>Tracheophyta</taxon>
        <taxon>Spermatophyta</taxon>
        <taxon>Magnoliopsida</taxon>
        <taxon>eudicotyledons</taxon>
        <taxon>Gunneridae</taxon>
        <taxon>Pentapetalae</taxon>
        <taxon>asterids</taxon>
        <taxon>lamiids</taxon>
        <taxon>Solanales</taxon>
        <taxon>Solanaceae</taxon>
        <taxon>Solanoideae</taxon>
        <taxon>Solaneae</taxon>
        <taxon>Solanum</taxon>
    </lineage>
</organism>
<reference evidence="2 3" key="1">
    <citation type="submission" date="2020-09" db="EMBL/GenBank/DDBJ databases">
        <title>De no assembly of potato wild relative species, Solanum commersonii.</title>
        <authorList>
            <person name="Cho K."/>
        </authorList>
    </citation>
    <scope>NUCLEOTIDE SEQUENCE [LARGE SCALE GENOMIC DNA]</scope>
    <source>
        <strain evidence="2">LZ3.2</strain>
        <tissue evidence="2">Leaf</tissue>
    </source>
</reference>
<keyword evidence="1" id="KW-0472">Membrane</keyword>
<evidence type="ECO:0000313" key="3">
    <source>
        <dbReference type="Proteomes" id="UP000824120"/>
    </source>
</evidence>
<dbReference type="EMBL" id="JACXVP010000002">
    <property type="protein sequence ID" value="KAG5620155.1"/>
    <property type="molecule type" value="Genomic_DNA"/>
</dbReference>
<dbReference type="AlphaFoldDB" id="A0A9J6A799"/>
<proteinExistence type="predicted"/>
<comment type="caution">
    <text evidence="2">The sequence shown here is derived from an EMBL/GenBank/DDBJ whole genome shotgun (WGS) entry which is preliminary data.</text>
</comment>
<accession>A0A9J6A799</accession>
<keyword evidence="1" id="KW-1133">Transmembrane helix</keyword>
<feature type="transmembrane region" description="Helical" evidence="1">
    <location>
        <begin position="32"/>
        <end position="54"/>
    </location>
</feature>